<accession>A0A1X0R3S7</accession>
<sequence>KAAGVDFQKNCVFIDEAGFSPHQIRSRAWSVKGTPVIVKVPAQRGIDLSIVGCISPFGTISFSKRKAKTEEIPRTKVKKGATVYHVVHFVRGAMDVLDKYDKKSFYIVMNNCRVHHSH</sequence>
<dbReference type="Proteomes" id="UP000242414">
    <property type="component" value="Unassembled WGS sequence"/>
</dbReference>
<evidence type="ECO:0000313" key="1">
    <source>
        <dbReference type="EMBL" id="ORE06626.1"/>
    </source>
</evidence>
<organism evidence="1">
    <name type="scientific">Rhizopus microsporus var. microsporus</name>
    <dbReference type="NCBI Taxonomy" id="86635"/>
    <lineage>
        <taxon>Eukaryota</taxon>
        <taxon>Fungi</taxon>
        <taxon>Fungi incertae sedis</taxon>
        <taxon>Mucoromycota</taxon>
        <taxon>Mucoromycotina</taxon>
        <taxon>Mucoromycetes</taxon>
        <taxon>Mucorales</taxon>
        <taxon>Mucorineae</taxon>
        <taxon>Rhizopodaceae</taxon>
        <taxon>Rhizopus</taxon>
    </lineage>
</organism>
<dbReference type="AlphaFoldDB" id="A0A1X0R3S7"/>
<protein>
    <recommendedName>
        <fullName evidence="2">Tc1-like transposase DDE domain-containing protein</fullName>
    </recommendedName>
</protein>
<evidence type="ECO:0008006" key="2">
    <source>
        <dbReference type="Google" id="ProtNLM"/>
    </source>
</evidence>
<dbReference type="InterPro" id="IPR036397">
    <property type="entry name" value="RNaseH_sf"/>
</dbReference>
<dbReference type="Gene3D" id="3.30.420.10">
    <property type="entry name" value="Ribonuclease H-like superfamily/Ribonuclease H"/>
    <property type="match status" value="1"/>
</dbReference>
<proteinExistence type="predicted"/>
<dbReference type="VEuPathDB" id="FungiDB:BCV72DRAFT_328292"/>
<reference evidence="1" key="1">
    <citation type="journal article" date="2016" name="Proc. Natl. Acad. Sci. U.S.A.">
        <title>Lipid metabolic changes in an early divergent fungus govern the establishment of a mutualistic symbiosis with endobacteria.</title>
        <authorList>
            <person name="Lastovetsky O.A."/>
            <person name="Gaspar M.L."/>
            <person name="Mondo S.J."/>
            <person name="LaButti K.M."/>
            <person name="Sandor L."/>
            <person name="Grigoriev I.V."/>
            <person name="Henry S.A."/>
            <person name="Pawlowska T.E."/>
        </authorList>
    </citation>
    <scope>NUCLEOTIDE SEQUENCE [LARGE SCALE GENOMIC DNA]</scope>
    <source>
        <strain evidence="1">ATCC 52814</strain>
    </source>
</reference>
<dbReference type="EMBL" id="KV921919">
    <property type="protein sequence ID" value="ORE06626.1"/>
    <property type="molecule type" value="Genomic_DNA"/>
</dbReference>
<dbReference type="GO" id="GO:0003676">
    <property type="term" value="F:nucleic acid binding"/>
    <property type="evidence" value="ECO:0007669"/>
    <property type="project" value="InterPro"/>
</dbReference>
<gene>
    <name evidence="1" type="ORF">BCV72DRAFT_328292</name>
</gene>
<name>A0A1X0R3S7_RHIZD</name>
<dbReference type="OrthoDB" id="2217172at2759"/>
<feature type="non-terminal residue" evidence="1">
    <location>
        <position position="1"/>
    </location>
</feature>